<organism evidence="2 3">
    <name type="scientific">Parabacteroides faecalis</name>
    <dbReference type="NCBI Taxonomy" id="2924040"/>
    <lineage>
        <taxon>Bacteria</taxon>
        <taxon>Pseudomonadati</taxon>
        <taxon>Bacteroidota</taxon>
        <taxon>Bacteroidia</taxon>
        <taxon>Bacteroidales</taxon>
        <taxon>Tannerellaceae</taxon>
        <taxon>Parabacteroides</taxon>
    </lineage>
</organism>
<dbReference type="RefSeq" id="WP_243324099.1">
    <property type="nucleotide sequence ID" value="NZ_JAKZMM010000012.1"/>
</dbReference>
<sequence>MADNIESEATNMKERIIKIMECERMGQAQFASAIGIQRAAMSHIISGRNNPSLDVMTKILHRYPQINPDWLLLGKGEMLRDNTPAMEPADNIAKNPPQIQVVPEGHQELPFQESRKELENSEKAWAVSVEKSSKTVSKIMVFYSDNTYDTFVPEKQESE</sequence>
<dbReference type="InterPro" id="IPR010982">
    <property type="entry name" value="Lambda_DNA-bd_dom_sf"/>
</dbReference>
<dbReference type="Gene3D" id="1.10.260.40">
    <property type="entry name" value="lambda repressor-like DNA-binding domains"/>
    <property type="match status" value="1"/>
</dbReference>
<dbReference type="EMBL" id="JAKZMM010000012">
    <property type="protein sequence ID" value="MCJ2380277.1"/>
    <property type="molecule type" value="Genomic_DNA"/>
</dbReference>
<evidence type="ECO:0000259" key="1">
    <source>
        <dbReference type="PROSITE" id="PS50943"/>
    </source>
</evidence>
<dbReference type="SUPFAM" id="SSF47413">
    <property type="entry name" value="lambda repressor-like DNA-binding domains"/>
    <property type="match status" value="1"/>
</dbReference>
<dbReference type="SMART" id="SM00530">
    <property type="entry name" value="HTH_XRE"/>
    <property type="match status" value="1"/>
</dbReference>
<gene>
    <name evidence="2" type="ORF">MUN53_06585</name>
</gene>
<dbReference type="CDD" id="cd00093">
    <property type="entry name" value="HTH_XRE"/>
    <property type="match status" value="1"/>
</dbReference>
<evidence type="ECO:0000313" key="3">
    <source>
        <dbReference type="Proteomes" id="UP001165444"/>
    </source>
</evidence>
<name>A0ABT0BZT1_9BACT</name>
<proteinExistence type="predicted"/>
<feature type="domain" description="HTH cro/C1-type" evidence="1">
    <location>
        <begin position="27"/>
        <end position="71"/>
    </location>
</feature>
<protein>
    <submittedName>
        <fullName evidence="2">Helix-turn-helix domain-containing protein</fullName>
    </submittedName>
</protein>
<evidence type="ECO:0000313" key="2">
    <source>
        <dbReference type="EMBL" id="MCJ2380277.1"/>
    </source>
</evidence>
<reference evidence="2 3" key="1">
    <citation type="submission" date="2022-03" db="EMBL/GenBank/DDBJ databases">
        <title>Parabacteroides sp. nov. isolated from swine feces.</title>
        <authorList>
            <person name="Bak J.E."/>
        </authorList>
    </citation>
    <scope>NUCLEOTIDE SEQUENCE [LARGE SCALE GENOMIC DNA]</scope>
    <source>
        <strain evidence="2 3">AGMB00274</strain>
    </source>
</reference>
<keyword evidence="3" id="KW-1185">Reference proteome</keyword>
<accession>A0ABT0BZT1</accession>
<dbReference type="Proteomes" id="UP001165444">
    <property type="component" value="Unassembled WGS sequence"/>
</dbReference>
<dbReference type="InterPro" id="IPR001387">
    <property type="entry name" value="Cro/C1-type_HTH"/>
</dbReference>
<comment type="caution">
    <text evidence="2">The sequence shown here is derived from an EMBL/GenBank/DDBJ whole genome shotgun (WGS) entry which is preliminary data.</text>
</comment>
<dbReference type="Pfam" id="PF01381">
    <property type="entry name" value="HTH_3"/>
    <property type="match status" value="1"/>
</dbReference>
<dbReference type="PROSITE" id="PS50943">
    <property type="entry name" value="HTH_CROC1"/>
    <property type="match status" value="1"/>
</dbReference>